<evidence type="ECO:0000256" key="4">
    <source>
        <dbReference type="ARBA" id="ARBA00023163"/>
    </source>
</evidence>
<sequence>MNELIKIRDVSAKYDVSARALRYYEDMGLINSTRSDDYSYRMYDEEAVKRLEQILILRKLNISIKDIQRIFNTSGSEVVLEVLSKKVDYIDGEVSLLHELKEVVLEFIRQIENADFGKDSDVKLLYEKAKEIENQLVNVNYNGNPSTVNRLLEVTEKLDNKVPDIMIVRIPKFRAVTSGLMTFEELFGGEFGSWQEAHNHLFKPVIFDSPDFLYGKEGKVEWIWAIKDEVTETDTHPYEVIEYFGGLYAVAVSVDGDGESHNRVRSKTEKWLESTNFIIDSDREFMGHMIYVDDEIKEGLGYHQMNLYAPVKLKRDK</sequence>
<dbReference type="Gene3D" id="1.10.1660.10">
    <property type="match status" value="1"/>
</dbReference>
<dbReference type="InterPro" id="IPR000551">
    <property type="entry name" value="MerR-type_HTH_dom"/>
</dbReference>
<proteinExistence type="predicted"/>
<dbReference type="Pfam" id="PF13411">
    <property type="entry name" value="MerR_1"/>
    <property type="match status" value="1"/>
</dbReference>
<protein>
    <recommendedName>
        <fullName evidence="5">HTH merR-type domain-containing protein</fullName>
    </recommendedName>
</protein>
<evidence type="ECO:0000259" key="5">
    <source>
        <dbReference type="PROSITE" id="PS50937"/>
    </source>
</evidence>
<dbReference type="PROSITE" id="PS50937">
    <property type="entry name" value="HTH_MERR_2"/>
    <property type="match status" value="1"/>
</dbReference>
<comment type="caution">
    <text evidence="6">The sequence shown here is derived from an EMBL/GenBank/DDBJ whole genome shotgun (WGS) entry which is preliminary data.</text>
</comment>
<dbReference type="InterPro" id="IPR047057">
    <property type="entry name" value="MerR_fam"/>
</dbReference>
<keyword evidence="3" id="KW-0238">DNA-binding</keyword>
<gene>
    <name evidence="6" type="ORF">SDC9_70336</name>
</gene>
<reference evidence="6" key="1">
    <citation type="submission" date="2019-08" db="EMBL/GenBank/DDBJ databases">
        <authorList>
            <person name="Kucharzyk K."/>
            <person name="Murdoch R.W."/>
            <person name="Higgins S."/>
            <person name="Loffler F."/>
        </authorList>
    </citation>
    <scope>NUCLEOTIDE SEQUENCE</scope>
</reference>
<keyword evidence="1" id="KW-0678">Repressor</keyword>
<dbReference type="InterPro" id="IPR009061">
    <property type="entry name" value="DNA-bd_dom_put_sf"/>
</dbReference>
<dbReference type="EMBL" id="VSSQ01004130">
    <property type="protein sequence ID" value="MPM23859.1"/>
    <property type="molecule type" value="Genomic_DNA"/>
</dbReference>
<dbReference type="SMART" id="SM00422">
    <property type="entry name" value="HTH_MERR"/>
    <property type="match status" value="1"/>
</dbReference>
<organism evidence="6">
    <name type="scientific">bioreactor metagenome</name>
    <dbReference type="NCBI Taxonomy" id="1076179"/>
    <lineage>
        <taxon>unclassified sequences</taxon>
        <taxon>metagenomes</taxon>
        <taxon>ecological metagenomes</taxon>
    </lineage>
</organism>
<evidence type="ECO:0000256" key="3">
    <source>
        <dbReference type="ARBA" id="ARBA00023125"/>
    </source>
</evidence>
<keyword evidence="2" id="KW-0805">Transcription regulation</keyword>
<dbReference type="PANTHER" id="PTHR30204">
    <property type="entry name" value="REDOX-CYCLING DRUG-SENSING TRANSCRIPTIONAL ACTIVATOR SOXR"/>
    <property type="match status" value="1"/>
</dbReference>
<name>A0A644Y6C0_9ZZZZ</name>
<accession>A0A644Y6C0</accession>
<evidence type="ECO:0000313" key="6">
    <source>
        <dbReference type="EMBL" id="MPM23859.1"/>
    </source>
</evidence>
<dbReference type="GO" id="GO:0003677">
    <property type="term" value="F:DNA binding"/>
    <property type="evidence" value="ECO:0007669"/>
    <property type="project" value="UniProtKB-KW"/>
</dbReference>
<feature type="domain" description="HTH merR-type" evidence="5">
    <location>
        <begin position="4"/>
        <end position="73"/>
    </location>
</feature>
<dbReference type="SUPFAM" id="SSF46955">
    <property type="entry name" value="Putative DNA-binding domain"/>
    <property type="match status" value="1"/>
</dbReference>
<dbReference type="CDD" id="cd00592">
    <property type="entry name" value="HTH_MerR-like"/>
    <property type="match status" value="1"/>
</dbReference>
<keyword evidence="4" id="KW-0804">Transcription</keyword>
<dbReference type="GO" id="GO:0003700">
    <property type="term" value="F:DNA-binding transcription factor activity"/>
    <property type="evidence" value="ECO:0007669"/>
    <property type="project" value="InterPro"/>
</dbReference>
<evidence type="ECO:0000256" key="1">
    <source>
        <dbReference type="ARBA" id="ARBA00022491"/>
    </source>
</evidence>
<dbReference type="AlphaFoldDB" id="A0A644Y6C0"/>
<dbReference type="PANTHER" id="PTHR30204:SF69">
    <property type="entry name" value="MERR-FAMILY TRANSCRIPTIONAL REGULATOR"/>
    <property type="match status" value="1"/>
</dbReference>
<evidence type="ECO:0000256" key="2">
    <source>
        <dbReference type="ARBA" id="ARBA00023015"/>
    </source>
</evidence>